<accession>A0ACC1RJP0</accession>
<comment type="caution">
    <text evidence="1">The sequence shown here is derived from an EMBL/GenBank/DDBJ whole genome shotgun (WGS) entry which is preliminary data.</text>
</comment>
<dbReference type="Proteomes" id="UP001148629">
    <property type="component" value="Unassembled WGS sequence"/>
</dbReference>
<gene>
    <name evidence="1" type="ORF">NM208_g13636</name>
</gene>
<name>A0ACC1RJP0_9HYPO</name>
<evidence type="ECO:0000313" key="1">
    <source>
        <dbReference type="EMBL" id="KAJ3520628.1"/>
    </source>
</evidence>
<protein>
    <submittedName>
        <fullName evidence="1">Uncharacterized protein</fullName>
    </submittedName>
</protein>
<proteinExistence type="predicted"/>
<keyword evidence="2" id="KW-1185">Reference proteome</keyword>
<organism evidence="1 2">
    <name type="scientific">Fusarium decemcellulare</name>
    <dbReference type="NCBI Taxonomy" id="57161"/>
    <lineage>
        <taxon>Eukaryota</taxon>
        <taxon>Fungi</taxon>
        <taxon>Dikarya</taxon>
        <taxon>Ascomycota</taxon>
        <taxon>Pezizomycotina</taxon>
        <taxon>Sordariomycetes</taxon>
        <taxon>Hypocreomycetidae</taxon>
        <taxon>Hypocreales</taxon>
        <taxon>Nectriaceae</taxon>
        <taxon>Fusarium</taxon>
        <taxon>Fusarium decemcellulare species complex</taxon>
    </lineage>
</organism>
<sequence length="186" mass="20605">MAKGGVFRWQEYTIGNGSTYNKIRGAVTATDATPGQQRQNPVNISKPMTNGTAAVHRQLRPFFEGRPKTLVDVAKVVRSKNSGPYEITLDVMFDNMDVYQTIKASGLLDSKCISRLFGVPEDQVIWAGFFDAAMAFKATVPRRRRGHPACSGGYLENDVHGSQQYIPLVKLALPEDLQQKLMVLSQ</sequence>
<dbReference type="EMBL" id="JANRMS010002853">
    <property type="protein sequence ID" value="KAJ3520628.1"/>
    <property type="molecule type" value="Genomic_DNA"/>
</dbReference>
<evidence type="ECO:0000313" key="2">
    <source>
        <dbReference type="Proteomes" id="UP001148629"/>
    </source>
</evidence>
<reference evidence="1" key="1">
    <citation type="submission" date="2022-08" db="EMBL/GenBank/DDBJ databases">
        <title>Genome Sequence of Fusarium decemcellulare.</title>
        <authorList>
            <person name="Buettner E."/>
        </authorList>
    </citation>
    <scope>NUCLEOTIDE SEQUENCE</scope>
    <source>
        <strain evidence="1">Babe19</strain>
    </source>
</reference>